<accession>A0ABT8REX4</accession>
<dbReference type="InterPro" id="IPR013783">
    <property type="entry name" value="Ig-like_fold"/>
</dbReference>
<gene>
    <name evidence="3" type="ORF">Q0590_25900</name>
</gene>
<protein>
    <submittedName>
        <fullName evidence="3">T9SS type A sorting domain-containing protein</fullName>
    </submittedName>
</protein>
<keyword evidence="4" id="KW-1185">Reference proteome</keyword>
<reference evidence="3" key="1">
    <citation type="submission" date="2023-07" db="EMBL/GenBank/DDBJ databases">
        <title>The genome sequence of Rhodocytophaga aerolata KACC 12507.</title>
        <authorList>
            <person name="Zhang X."/>
        </authorList>
    </citation>
    <scope>NUCLEOTIDE SEQUENCE</scope>
    <source>
        <strain evidence="3">KACC 12507</strain>
    </source>
</reference>
<evidence type="ECO:0000259" key="2">
    <source>
        <dbReference type="Pfam" id="PF18962"/>
    </source>
</evidence>
<feature type="chain" id="PRO_5045959267" evidence="1">
    <location>
        <begin position="20"/>
        <end position="882"/>
    </location>
</feature>
<dbReference type="NCBIfam" id="TIGR04183">
    <property type="entry name" value="Por_Secre_tail"/>
    <property type="match status" value="1"/>
</dbReference>
<organism evidence="3 4">
    <name type="scientific">Rhodocytophaga aerolata</name>
    <dbReference type="NCBI Taxonomy" id="455078"/>
    <lineage>
        <taxon>Bacteria</taxon>
        <taxon>Pseudomonadati</taxon>
        <taxon>Bacteroidota</taxon>
        <taxon>Cytophagia</taxon>
        <taxon>Cytophagales</taxon>
        <taxon>Rhodocytophagaceae</taxon>
        <taxon>Rhodocytophaga</taxon>
    </lineage>
</organism>
<evidence type="ECO:0000313" key="3">
    <source>
        <dbReference type="EMBL" id="MDO1449738.1"/>
    </source>
</evidence>
<sequence length="882" mass="99599">MKCLVSLAFFLVATCRLYAQDLSITHFQFASEQIQYQLFQGKLTLKNEGTIAVDQFILVDVYLSTDSLLDNKDQSFCFISFRKLLAGGSLEENTLGSASQFGINSLPGNYYLLTKVDVREELIETNELNNLHIAPITILPARVDLTFANPSVSQTLVTLGATINPTYSLQNLEKDNINSVYTTFYLSIDDKIDASDYKWEYQYNQMAWKTSSTFTQSLTVPYSLKLGNYRLYGKIENYGQELTITETDSANNLVFFSTINLQPDDLDLQLNSLEILPTDHTNAYLTYSISNLGPTALQGYGLKIYFSKDTVLDSLDQAIMVFPFHDHWAYAIPGKQTLTKTEYFRAYSMRDYLPAGEWYAIGQVNYDKKVPETNFLNNTAVSRKFIVPEYQLTLSVDSLRLDNIPQAGNKSIQLTASLTAENVEGLISVNISLYSKNNVLLQAWRDYMYITNSAYSYQRNVQLPFAMAPGEYKLEFTTQPDPSQPLLATSSKTYSFAVEPVGLTVQALTEKATSVLFYFKAESPIADAAYSIQVLNKEGINILDTLSKKDSLWLPITFFEPTAVYSLTVSYKLGSVEMGRDTANFQIAAYNQLVTVDHLHVERTIDQLEEYLPVEVTLSVKLQDELVVLTYDIIDSLNHVVATTMDSVFVKVLKNKRINLDTLYSYPEQQITRLINLSLQDITKPGAYIVKIYSPYMRTVQIPFAIEEVSINQHAVAYLDGRVVLKWGATSKEMEYTVRIKSSERDTLISAATHPYIELPVTLFRPNEDYFWSVKGTYKGKVVHSDLLPLELSPILGLNEQAYLSVVVYPNPSSGSLYLKKQGIEGLVTVQIWTIVGEKVASFTAKDHILNDQLIASRLKPGMYLIIIENQSIKRQLKILVE</sequence>
<dbReference type="Pfam" id="PF18962">
    <property type="entry name" value="Por_Secre_tail"/>
    <property type="match status" value="1"/>
</dbReference>
<keyword evidence="1" id="KW-0732">Signal</keyword>
<dbReference type="Gene3D" id="2.60.40.10">
    <property type="entry name" value="Immunoglobulins"/>
    <property type="match status" value="1"/>
</dbReference>
<name>A0ABT8REX4_9BACT</name>
<dbReference type="EMBL" id="JAUKPO010000021">
    <property type="protein sequence ID" value="MDO1449738.1"/>
    <property type="molecule type" value="Genomic_DNA"/>
</dbReference>
<comment type="caution">
    <text evidence="3">The sequence shown here is derived from an EMBL/GenBank/DDBJ whole genome shotgun (WGS) entry which is preliminary data.</text>
</comment>
<dbReference type="RefSeq" id="WP_302040541.1">
    <property type="nucleotide sequence ID" value="NZ_JAUKPO010000021.1"/>
</dbReference>
<proteinExistence type="predicted"/>
<dbReference type="Proteomes" id="UP001168528">
    <property type="component" value="Unassembled WGS sequence"/>
</dbReference>
<evidence type="ECO:0000313" key="4">
    <source>
        <dbReference type="Proteomes" id="UP001168528"/>
    </source>
</evidence>
<dbReference type="InterPro" id="IPR026444">
    <property type="entry name" value="Secre_tail"/>
</dbReference>
<feature type="signal peptide" evidence="1">
    <location>
        <begin position="1"/>
        <end position="19"/>
    </location>
</feature>
<evidence type="ECO:0000256" key="1">
    <source>
        <dbReference type="SAM" id="SignalP"/>
    </source>
</evidence>
<feature type="domain" description="Secretion system C-terminal sorting" evidence="2">
    <location>
        <begin position="808"/>
        <end position="879"/>
    </location>
</feature>